<protein>
    <submittedName>
        <fullName evidence="1">Uncharacterized protein</fullName>
    </submittedName>
</protein>
<accession>A0AAN9R4H6</accession>
<dbReference type="AlphaFoldDB" id="A0AAN9R4H6"/>
<reference evidence="1 2" key="1">
    <citation type="submission" date="2024-01" db="EMBL/GenBank/DDBJ databases">
        <title>The genomes of 5 underutilized Papilionoideae crops provide insights into root nodulation and disease resistanc.</title>
        <authorList>
            <person name="Jiang F."/>
        </authorList>
    </citation>
    <scope>NUCLEOTIDE SEQUENCE [LARGE SCALE GENOMIC DNA]</scope>
    <source>
        <strain evidence="1">JINMINGXINNONG_FW02</strain>
        <tissue evidence="1">Leaves</tissue>
    </source>
</reference>
<proteinExistence type="predicted"/>
<name>A0AAN9R4H6_PHACN</name>
<evidence type="ECO:0000313" key="1">
    <source>
        <dbReference type="EMBL" id="KAK7357694.1"/>
    </source>
</evidence>
<gene>
    <name evidence="1" type="ORF">VNO80_16989</name>
</gene>
<evidence type="ECO:0000313" key="2">
    <source>
        <dbReference type="Proteomes" id="UP001374584"/>
    </source>
</evidence>
<organism evidence="1 2">
    <name type="scientific">Phaseolus coccineus</name>
    <name type="common">Scarlet runner bean</name>
    <name type="synonym">Phaseolus multiflorus</name>
    <dbReference type="NCBI Taxonomy" id="3886"/>
    <lineage>
        <taxon>Eukaryota</taxon>
        <taxon>Viridiplantae</taxon>
        <taxon>Streptophyta</taxon>
        <taxon>Embryophyta</taxon>
        <taxon>Tracheophyta</taxon>
        <taxon>Spermatophyta</taxon>
        <taxon>Magnoliopsida</taxon>
        <taxon>eudicotyledons</taxon>
        <taxon>Gunneridae</taxon>
        <taxon>Pentapetalae</taxon>
        <taxon>rosids</taxon>
        <taxon>fabids</taxon>
        <taxon>Fabales</taxon>
        <taxon>Fabaceae</taxon>
        <taxon>Papilionoideae</taxon>
        <taxon>50 kb inversion clade</taxon>
        <taxon>NPAAA clade</taxon>
        <taxon>indigoferoid/millettioid clade</taxon>
        <taxon>Phaseoleae</taxon>
        <taxon>Phaseolus</taxon>
    </lineage>
</organism>
<keyword evidence="2" id="KW-1185">Reference proteome</keyword>
<dbReference type="Proteomes" id="UP001374584">
    <property type="component" value="Unassembled WGS sequence"/>
</dbReference>
<dbReference type="EMBL" id="JAYMYR010000006">
    <property type="protein sequence ID" value="KAK7357694.1"/>
    <property type="molecule type" value="Genomic_DNA"/>
</dbReference>
<sequence length="114" mass="13098">MFSDIGSLTILNCNAVFHKLLPVIMGMMFSIPQFHWSASFLIPYVSLVIWLRPSDLGITGNHLSTMALKMFPPPPSQIRRDLSVIEVFKTKWCDKQMEFSLFFQKSKNNGTKQE</sequence>
<comment type="caution">
    <text evidence="1">The sequence shown here is derived from an EMBL/GenBank/DDBJ whole genome shotgun (WGS) entry which is preliminary data.</text>
</comment>